<evidence type="ECO:0000256" key="1">
    <source>
        <dbReference type="SAM" id="MobiDB-lite"/>
    </source>
</evidence>
<comment type="caution">
    <text evidence="2">The sequence shown here is derived from an EMBL/GenBank/DDBJ whole genome shotgun (WGS) entry which is preliminary data.</text>
</comment>
<protein>
    <submittedName>
        <fullName evidence="2">Uncharacterized protein</fullName>
    </submittedName>
</protein>
<name>A0AAD6YZB2_9AGAR</name>
<dbReference type="AlphaFoldDB" id="A0AAD6YZB2"/>
<dbReference type="EMBL" id="JARIHO010000122">
    <property type="protein sequence ID" value="KAJ7302003.1"/>
    <property type="molecule type" value="Genomic_DNA"/>
</dbReference>
<proteinExistence type="predicted"/>
<reference evidence="2" key="1">
    <citation type="submission" date="2023-03" db="EMBL/GenBank/DDBJ databases">
        <title>Massive genome expansion in bonnet fungi (Mycena s.s.) driven by repeated elements and novel gene families across ecological guilds.</title>
        <authorList>
            <consortium name="Lawrence Berkeley National Laboratory"/>
            <person name="Harder C.B."/>
            <person name="Miyauchi S."/>
            <person name="Viragh M."/>
            <person name="Kuo A."/>
            <person name="Thoen E."/>
            <person name="Andreopoulos B."/>
            <person name="Lu D."/>
            <person name="Skrede I."/>
            <person name="Drula E."/>
            <person name="Henrissat B."/>
            <person name="Morin E."/>
            <person name="Kohler A."/>
            <person name="Barry K."/>
            <person name="LaButti K."/>
            <person name="Morin E."/>
            <person name="Salamov A."/>
            <person name="Lipzen A."/>
            <person name="Mereny Z."/>
            <person name="Hegedus B."/>
            <person name="Baldrian P."/>
            <person name="Stursova M."/>
            <person name="Weitz H."/>
            <person name="Taylor A."/>
            <person name="Grigoriev I.V."/>
            <person name="Nagy L.G."/>
            <person name="Martin F."/>
            <person name="Kauserud H."/>
        </authorList>
    </citation>
    <scope>NUCLEOTIDE SEQUENCE</scope>
    <source>
        <strain evidence="2">CBHHK002</strain>
    </source>
</reference>
<accession>A0AAD6YZB2</accession>
<feature type="compositionally biased region" description="Basic and acidic residues" evidence="1">
    <location>
        <begin position="104"/>
        <end position="124"/>
    </location>
</feature>
<gene>
    <name evidence="2" type="ORF">DFH08DRAFT_827001</name>
</gene>
<evidence type="ECO:0000313" key="2">
    <source>
        <dbReference type="EMBL" id="KAJ7302003.1"/>
    </source>
</evidence>
<dbReference type="Proteomes" id="UP001218218">
    <property type="component" value="Unassembled WGS sequence"/>
</dbReference>
<organism evidence="2 3">
    <name type="scientific">Mycena albidolilacea</name>
    <dbReference type="NCBI Taxonomy" id="1033008"/>
    <lineage>
        <taxon>Eukaryota</taxon>
        <taxon>Fungi</taxon>
        <taxon>Dikarya</taxon>
        <taxon>Basidiomycota</taxon>
        <taxon>Agaricomycotina</taxon>
        <taxon>Agaricomycetes</taxon>
        <taxon>Agaricomycetidae</taxon>
        <taxon>Agaricales</taxon>
        <taxon>Marasmiineae</taxon>
        <taxon>Mycenaceae</taxon>
        <taxon>Mycena</taxon>
    </lineage>
</organism>
<feature type="region of interest" description="Disordered" evidence="1">
    <location>
        <begin position="104"/>
        <end position="129"/>
    </location>
</feature>
<sequence length="546" mass="60482">MTVKLKPRSRTAARTDSRNTLWCMASRWRAADFVRHPQRSERLQRRSGKGITDIREGTENRATHQSLLKHCSLGTTFGIVSRKSMLEPEVGKKHYSVETHSKIQVTERTDGKESGVLTSRKERQAMSSSINTGKGQRYCMMVTTAYAKMWKGLIERLLAFVLPESLQPIPKSHHGPQGPRYMYPYPVLGAFCFLHRCRLDSWLHIANSDSDSFTAGTPAMCGHAQGENCMNKTATLCEFVKNMLLSGSVAWSLSARKIFLTCLQHKINTFVNDHATVSLKWLLDQVIKRGLDVGHLLRVKHKATGAIQTKEVQSASKEESLQLPKNACEGRSQGGAVCNQEMTEDSRGESLMHLMRGAPGSIEVCATTCASPRRLVLYSHFLAHARTLPISTTPNNTKGAPPPLSGLHRQRQEHPHVEAECIRAAALRKAGIEPHNTIDRYPQPVKHPARIVAGKWPPRRSSGVASSRASSIDCISVYPLALEGIDLFDHPLARRIAVGHVAACVYVLYLKGMAPIDTPDVFPLKLTGMCEVEDVLPEPQLSILSV</sequence>
<keyword evidence="3" id="KW-1185">Reference proteome</keyword>
<evidence type="ECO:0000313" key="3">
    <source>
        <dbReference type="Proteomes" id="UP001218218"/>
    </source>
</evidence>